<dbReference type="InterPro" id="IPR027417">
    <property type="entry name" value="P-loop_NTPase"/>
</dbReference>
<proteinExistence type="predicted"/>
<evidence type="ECO:0000313" key="1">
    <source>
        <dbReference type="EMBL" id="MDH2337260.1"/>
    </source>
</evidence>
<dbReference type="EMBL" id="UAWG01000005">
    <property type="protein sequence ID" value="SQB59425.1"/>
    <property type="molecule type" value="Genomic_DNA"/>
</dbReference>
<dbReference type="Gene3D" id="3.40.50.300">
    <property type="entry name" value="P-loop containing nucleotide triphosphate hydrolases"/>
    <property type="match status" value="2"/>
</dbReference>
<dbReference type="AlphaFoldDB" id="A0A2X2YG28"/>
<dbReference type="InterPro" id="IPR008571">
    <property type="entry name" value="HerA-like"/>
</dbReference>
<protein>
    <submittedName>
        <fullName evidence="2">AAA ATPase</fullName>
    </submittedName>
    <submittedName>
        <fullName evidence="1">DUF87 domain-containing protein</fullName>
    </submittedName>
</protein>
<dbReference type="EMBL" id="UAWO01000012">
    <property type="protein sequence ID" value="SQC85717.1"/>
    <property type="molecule type" value="Genomic_DNA"/>
</dbReference>
<reference evidence="4 5" key="1">
    <citation type="submission" date="2018-06" db="EMBL/GenBank/DDBJ databases">
        <authorList>
            <consortium name="Pathogen Informatics"/>
            <person name="Doyle S."/>
        </authorList>
    </citation>
    <scope>NUCLEOTIDE SEQUENCE [LARGE SCALE GENOMIC DNA]</scope>
    <source>
        <strain evidence="2 4">NCTC10719</strain>
        <strain evidence="3 5">NCTC8081</strain>
    </source>
</reference>
<accession>A0A2X2YG28</accession>
<dbReference type="Proteomes" id="UP000250234">
    <property type="component" value="Unassembled WGS sequence"/>
</dbReference>
<dbReference type="PANTHER" id="PTHR42957">
    <property type="entry name" value="HELICASE MJ1565-RELATED"/>
    <property type="match status" value="1"/>
</dbReference>
<dbReference type="EMBL" id="JARVUX010000011">
    <property type="protein sequence ID" value="MDH2337260.1"/>
    <property type="molecule type" value="Genomic_DNA"/>
</dbReference>
<reference evidence="1" key="2">
    <citation type="submission" date="2023-04" db="EMBL/GenBank/DDBJ databases">
        <title>Epidemiological investigation of Clostridium perfringens isolated from cattle.</title>
        <authorList>
            <person name="Tian R."/>
        </authorList>
    </citation>
    <scope>NUCLEOTIDE SEQUENCE</scope>
    <source>
        <strain evidence="1">ZWCP172</strain>
    </source>
</reference>
<sequence>MGIFKRDYNYNPYFFNKIQPVGGIKFNPRSIVKGDGYEACLRIYDFPTSVDEFWLGKLIDIKDVTVTIDVETEDRSKALQSLNSAISENVDRANSLKNNIDIIEANNATSILMGLVNDITSRDEVIKLVTIRYYLSAKTEIELEEKIKQVLTKLEGLGYRGAVFLNEQEYEWKSLFLSAGEQKYLRNKRSGHPVPSISLGAGYPFHYVELNDPTGMFMGTSITGGNVIFDLFTKNEQRKSYNALVIGVMGSGKSTLLKKLSNNNAIVNNTLRILDITGEFKDLVNELEGKIVALDGSNGMINPLQIFATMIDENTNEVQVEQSYMQHMSKVSMIYNFLSPEATQEEIREFERLLHDFYIIYGIEREKATSYKAEEYPTLSEFLNYIKGVFYEDEEKASIRKNLSDFRKKRLESIMLTIDNAIRNYGKLFDGHSSIEDLTKEQVVSFEIRTLTGVDKRIFNAQIFNVLSMLWNNALTQGLPEKKAFDEGKKTVEEAKKYLLLLDESHRIINSNNILAVDYLINFEREARKYFGGLIFATQSIRDVVPDVSNSEVFEKIRTLFELTQYKFIMQQDNNTKGLLSEIFSGQLTDTEINAIPNFSTGDCILVINGDKNIRFNIEISDREKYLFKGGA</sequence>
<dbReference type="RefSeq" id="WP_003453317.1">
    <property type="nucleotide sequence ID" value="NZ_AP026871.1"/>
</dbReference>
<gene>
    <name evidence="2" type="primary">traC_1</name>
    <name evidence="3" type="synonym">traC_2</name>
    <name evidence="2" type="ORF">NCTC10719_01134</name>
    <name evidence="3" type="ORF">NCTC8081_03514</name>
    <name evidence="1" type="ORF">QDQ28_13865</name>
</gene>
<evidence type="ECO:0000313" key="3">
    <source>
        <dbReference type="EMBL" id="SQC85717.1"/>
    </source>
</evidence>
<dbReference type="SUPFAM" id="SSF52540">
    <property type="entry name" value="P-loop containing nucleoside triphosphate hydrolases"/>
    <property type="match status" value="1"/>
</dbReference>
<evidence type="ECO:0000313" key="2">
    <source>
        <dbReference type="EMBL" id="SQB59425.1"/>
    </source>
</evidence>
<dbReference type="PANTHER" id="PTHR42957:SF1">
    <property type="entry name" value="HELICASE MJ1565-RELATED"/>
    <property type="match status" value="1"/>
</dbReference>
<dbReference type="Proteomes" id="UP000249986">
    <property type="component" value="Unassembled WGS sequence"/>
</dbReference>
<name>A0A2X2YG28_CLOPF</name>
<evidence type="ECO:0000313" key="4">
    <source>
        <dbReference type="Proteomes" id="UP000249986"/>
    </source>
</evidence>
<dbReference type="Proteomes" id="UP001222958">
    <property type="component" value="Unassembled WGS sequence"/>
</dbReference>
<organism evidence="2 4">
    <name type="scientific">Clostridium perfringens</name>
    <dbReference type="NCBI Taxonomy" id="1502"/>
    <lineage>
        <taxon>Bacteria</taxon>
        <taxon>Bacillati</taxon>
        <taxon>Bacillota</taxon>
        <taxon>Clostridia</taxon>
        <taxon>Eubacteriales</taxon>
        <taxon>Clostridiaceae</taxon>
        <taxon>Clostridium</taxon>
    </lineage>
</organism>
<evidence type="ECO:0000313" key="5">
    <source>
        <dbReference type="Proteomes" id="UP000250234"/>
    </source>
</evidence>